<name>A0A4S2K1T3_9HYME</name>
<dbReference type="AlphaFoldDB" id="A0A4S2K1T3"/>
<gene>
    <name evidence="1" type="ORF">DBV15_11872</name>
</gene>
<protein>
    <submittedName>
        <fullName evidence="1">BMP-binding endothelial regulator protein</fullName>
    </submittedName>
</protein>
<proteinExistence type="predicted"/>
<organism evidence="1 2">
    <name type="scientific">Temnothorax longispinosus</name>
    <dbReference type="NCBI Taxonomy" id="300112"/>
    <lineage>
        <taxon>Eukaryota</taxon>
        <taxon>Metazoa</taxon>
        <taxon>Ecdysozoa</taxon>
        <taxon>Arthropoda</taxon>
        <taxon>Hexapoda</taxon>
        <taxon>Insecta</taxon>
        <taxon>Pterygota</taxon>
        <taxon>Neoptera</taxon>
        <taxon>Endopterygota</taxon>
        <taxon>Hymenoptera</taxon>
        <taxon>Apocrita</taxon>
        <taxon>Aculeata</taxon>
        <taxon>Formicoidea</taxon>
        <taxon>Formicidae</taxon>
        <taxon>Myrmicinae</taxon>
        <taxon>Temnothorax</taxon>
    </lineage>
</organism>
<evidence type="ECO:0000313" key="1">
    <source>
        <dbReference type="EMBL" id="TGZ43161.1"/>
    </source>
</evidence>
<dbReference type="EMBL" id="QBLH01003191">
    <property type="protein sequence ID" value="TGZ43161.1"/>
    <property type="molecule type" value="Genomic_DNA"/>
</dbReference>
<dbReference type="STRING" id="300112.A0A4S2K1T3"/>
<keyword evidence="2" id="KW-1185">Reference proteome</keyword>
<comment type="caution">
    <text evidence="1">The sequence shown here is derived from an EMBL/GenBank/DDBJ whole genome shotgun (WGS) entry which is preliminary data.</text>
</comment>
<accession>A0A4S2K1T3</accession>
<evidence type="ECO:0000313" key="2">
    <source>
        <dbReference type="Proteomes" id="UP000310200"/>
    </source>
</evidence>
<reference evidence="1 2" key="1">
    <citation type="journal article" date="2019" name="Philos. Trans. R. Soc. Lond., B, Biol. Sci.">
        <title>Ant behaviour and brain gene expression of defending hosts depend on the ecological success of the intruding social parasite.</title>
        <authorList>
            <person name="Kaur R."/>
            <person name="Stoldt M."/>
            <person name="Jongepier E."/>
            <person name="Feldmeyer B."/>
            <person name="Menzel F."/>
            <person name="Bornberg-Bauer E."/>
            <person name="Foitzik S."/>
        </authorList>
    </citation>
    <scope>NUCLEOTIDE SEQUENCE [LARGE SCALE GENOMIC DNA]</scope>
    <source>
        <tissue evidence="1">Whole body</tissue>
    </source>
</reference>
<dbReference type="Proteomes" id="UP000310200">
    <property type="component" value="Unassembled WGS sequence"/>
</dbReference>
<sequence length="147" mass="16020">MMKHKIVEIFSRLCKPPALRLLFNILRDVIFLFPRAPSVCGSAQTGRGGVLGENLLVTTSYQYALTSDSDSSVSSSNCSSTRSGGDFALTRMEISRGSQQHKYAAMTPGNMDLTCVYVCVTDFTRNPVDPRGSIACRARVVQMSENG</sequence>